<organism evidence="8 9">
    <name type="scientific">Solanum tuberosum</name>
    <name type="common">Potato</name>
    <dbReference type="NCBI Taxonomy" id="4113"/>
    <lineage>
        <taxon>Eukaryota</taxon>
        <taxon>Viridiplantae</taxon>
        <taxon>Streptophyta</taxon>
        <taxon>Embryophyta</taxon>
        <taxon>Tracheophyta</taxon>
        <taxon>Spermatophyta</taxon>
        <taxon>Magnoliopsida</taxon>
        <taxon>eudicotyledons</taxon>
        <taxon>Gunneridae</taxon>
        <taxon>Pentapetalae</taxon>
        <taxon>asterids</taxon>
        <taxon>lamiids</taxon>
        <taxon>Solanales</taxon>
        <taxon>Solanaceae</taxon>
        <taxon>Solanoideae</taxon>
        <taxon>Solaneae</taxon>
        <taxon>Solanum</taxon>
    </lineage>
</organism>
<gene>
    <name evidence="8" type="primary">LOC102580920</name>
</gene>
<comment type="similarity">
    <text evidence="6">Belongs to the Hyccin family.</text>
</comment>
<evidence type="ECO:0000256" key="7">
    <source>
        <dbReference type="SAM" id="MobiDB-lite"/>
    </source>
</evidence>
<accession>M1D2G2</accession>
<name>M1D2G2_SOLTU</name>
<evidence type="ECO:0000256" key="1">
    <source>
        <dbReference type="ARBA" id="ARBA00004236"/>
    </source>
</evidence>
<reference evidence="8" key="2">
    <citation type="submission" date="2015-06" db="UniProtKB">
        <authorList>
            <consortium name="EnsemblPlants"/>
        </authorList>
    </citation>
    <scope>IDENTIFICATION</scope>
    <source>
        <strain evidence="8">DM1-3 516 R44</strain>
    </source>
</reference>
<dbReference type="SMR" id="M1D2G2"/>
<comment type="subcellular location">
    <subcellularLocation>
        <location evidence="1">Cell membrane</location>
    </subcellularLocation>
    <subcellularLocation>
        <location evidence="2">Cytoplasm</location>
        <location evidence="2">Cytosol</location>
    </subcellularLocation>
</comment>
<evidence type="ECO:0000313" key="9">
    <source>
        <dbReference type="Proteomes" id="UP000011115"/>
    </source>
</evidence>
<evidence type="ECO:0000313" key="8">
    <source>
        <dbReference type="EnsemblPlants" id="PGSC0003DMT400079795"/>
    </source>
</evidence>
<reference evidence="9" key="1">
    <citation type="journal article" date="2011" name="Nature">
        <title>Genome sequence and analysis of the tuber crop potato.</title>
        <authorList>
            <consortium name="The Potato Genome Sequencing Consortium"/>
        </authorList>
    </citation>
    <scope>NUCLEOTIDE SEQUENCE [LARGE SCALE GENOMIC DNA]</scope>
    <source>
        <strain evidence="9">cv. DM1-3 516 R44</strain>
    </source>
</reference>
<keyword evidence="9" id="KW-1185">Reference proteome</keyword>
<evidence type="ECO:0000256" key="3">
    <source>
        <dbReference type="ARBA" id="ARBA00022475"/>
    </source>
</evidence>
<dbReference type="PANTHER" id="PTHR31220">
    <property type="entry name" value="HYCCIN RELATED"/>
    <property type="match status" value="1"/>
</dbReference>
<dbReference type="RefSeq" id="XP_006361706.1">
    <property type="nucleotide sequence ID" value="XM_006361644.2"/>
</dbReference>
<keyword evidence="5" id="KW-0472">Membrane</keyword>
<protein>
    <recommendedName>
        <fullName evidence="10">Hyccin</fullName>
    </recommendedName>
</protein>
<evidence type="ECO:0000256" key="4">
    <source>
        <dbReference type="ARBA" id="ARBA00022490"/>
    </source>
</evidence>
<dbReference type="OMA" id="WAGQDGD"/>
<dbReference type="eggNOG" id="KOG4688">
    <property type="taxonomic scope" value="Eukaryota"/>
</dbReference>
<dbReference type="EnsemblPlants" id="PGSC0003DMT400079795">
    <property type="protein sequence ID" value="PGSC0003DMT400079795"/>
    <property type="gene ID" value="PGSC0003DMG400031074"/>
</dbReference>
<dbReference type="InterPro" id="IPR018619">
    <property type="entry name" value="Hyccin"/>
</dbReference>
<dbReference type="KEGG" id="sot:102580920"/>
<evidence type="ECO:0000256" key="2">
    <source>
        <dbReference type="ARBA" id="ARBA00004514"/>
    </source>
</evidence>
<dbReference type="STRING" id="4113.M1D2G2"/>
<dbReference type="Pfam" id="PF09790">
    <property type="entry name" value="Hyccin"/>
    <property type="match status" value="1"/>
</dbReference>
<dbReference type="InParanoid" id="M1D2G2"/>
<dbReference type="PANTHER" id="PTHR31220:SF10">
    <property type="entry name" value="HYCCIN"/>
    <property type="match status" value="1"/>
</dbReference>
<dbReference type="Proteomes" id="UP000011115">
    <property type="component" value="Unassembled WGS sequence"/>
</dbReference>
<proteinExistence type="inferred from homology"/>
<dbReference type="Gramene" id="PGSC0003DMT400079795">
    <property type="protein sequence ID" value="PGSC0003DMT400079795"/>
    <property type="gene ID" value="PGSC0003DMG400031074"/>
</dbReference>
<dbReference type="GeneID" id="102580920"/>
<evidence type="ECO:0000256" key="6">
    <source>
        <dbReference type="ARBA" id="ARBA00034482"/>
    </source>
</evidence>
<dbReference type="PaxDb" id="4113-PGSC0003DMT400079795"/>
<dbReference type="GO" id="GO:0046854">
    <property type="term" value="P:phosphatidylinositol phosphate biosynthetic process"/>
    <property type="evidence" value="ECO:0000318"/>
    <property type="project" value="GO_Central"/>
</dbReference>
<dbReference type="GO" id="GO:0005829">
    <property type="term" value="C:cytosol"/>
    <property type="evidence" value="ECO:0007669"/>
    <property type="project" value="UniProtKB-SubCell"/>
</dbReference>
<keyword evidence="4" id="KW-0963">Cytoplasm</keyword>
<sequence>MSDETSTSTTTTAPSAVTTAAGDQDTDSSTTLTKPHIRWSDSYTKAHDAIQSLSSILPSVPPSLSSSETPAACLLRDTETAAQISKLLRQPNSGAGDDNLCRWLYDTFQSNEPELHLVVLRFLPVIAGVYLSKVNLHKPLAGFEAVLLALYAHETTSRNSQSITVNIPDLSHSSIYHETNKAAKNSATELNLAVISPTLEPYGTVRSMKRGRIVGVALELYYAKIPQIPVESKLEFCEFCRIWSSGQVGEDNGDLKRRIHLPWELLQPILRILGHCLMGHKKDEKLYESAIGAIGCLYERALHDLNTKAMLATGSLLQLVKLATECEDVDYTEITETNTITL</sequence>
<evidence type="ECO:0008006" key="10">
    <source>
        <dbReference type="Google" id="ProtNLM"/>
    </source>
</evidence>
<evidence type="ECO:0000256" key="5">
    <source>
        <dbReference type="ARBA" id="ARBA00023136"/>
    </source>
</evidence>
<keyword evidence="3" id="KW-1003">Cell membrane</keyword>
<dbReference type="HOGENOM" id="CLU_047183_0_0_1"/>
<feature type="region of interest" description="Disordered" evidence="7">
    <location>
        <begin position="1"/>
        <end position="33"/>
    </location>
</feature>
<dbReference type="GO" id="GO:0072659">
    <property type="term" value="P:protein localization to plasma membrane"/>
    <property type="evidence" value="ECO:0000318"/>
    <property type="project" value="GO_Central"/>
</dbReference>
<dbReference type="OrthoDB" id="18937at2759"/>
<dbReference type="GO" id="GO:0005886">
    <property type="term" value="C:plasma membrane"/>
    <property type="evidence" value="ECO:0000318"/>
    <property type="project" value="GO_Central"/>
</dbReference>
<dbReference type="AlphaFoldDB" id="M1D2G2"/>
<dbReference type="FunCoup" id="M1D2G2">
    <property type="interactions" value="82"/>
</dbReference>
<feature type="compositionally biased region" description="Low complexity" evidence="7">
    <location>
        <begin position="1"/>
        <end position="21"/>
    </location>
</feature>